<sequence>MKTKYFDLIDQTFVFPQPEFNLDQQNQLLFHGIDLMKLVEEHGTPLKFTYLPRISQNIQRSKEWFHRAMKRIGYEGQYHYCYCTKSSHFSFVLEEVLKNNVHIETSSAFDINIIEKLVYENKISDSTSILCNGFKNAQYLDNISRLIDTGKSNVTVILDNYEELNLLLARTDKKINVGIRIASEESPKFEFYTSRLGIGYKNILTYYRNEIKKNDRVALKMLHFFINSGIRDTSYYWNELLKCIKIYVELKKECPSLDSLDIGGGFPIKNSLAFEYDYEYMVEEILSQIKNACDDADIPVPQIFTEFGSFTVGESAGAIYKVAYQKKQNDRERWNMIDSSFITTLPDSWAINSRFILLALNRWNENYERVLLGGVTCDSEDYYNSEQHLNAIYLPKFNKEKPLYIGFFNTGAYQESIGGFGGIHHCLIPHPKHILIDRNELGEIKVDVFSDQQNEQQVMDILGYNKKDK</sequence>
<dbReference type="Proteomes" id="UP001597440">
    <property type="component" value="Unassembled WGS sequence"/>
</dbReference>
<comment type="cofactor">
    <cofactor evidence="1">
        <name>pyridoxal 5'-phosphate</name>
        <dbReference type="ChEBI" id="CHEBI:597326"/>
    </cofactor>
</comment>
<evidence type="ECO:0000256" key="2">
    <source>
        <dbReference type="ARBA" id="ARBA00022898"/>
    </source>
</evidence>
<dbReference type="RefSeq" id="WP_210354709.1">
    <property type="nucleotide sequence ID" value="NZ_JAEQMU010000002.1"/>
</dbReference>
<dbReference type="Pfam" id="PF02784">
    <property type="entry name" value="Orn_Arg_deC_N"/>
    <property type="match status" value="1"/>
</dbReference>
<protein>
    <submittedName>
        <fullName evidence="4">Arginine decarboxylase</fullName>
    </submittedName>
</protein>
<evidence type="ECO:0000256" key="1">
    <source>
        <dbReference type="ARBA" id="ARBA00001933"/>
    </source>
</evidence>
<accession>A0ABW5L808</accession>
<dbReference type="PANTHER" id="PTHR43295:SF9">
    <property type="entry name" value="BIOSYNTHETIC ARGININE DECARBOXYLASE"/>
    <property type="match status" value="1"/>
</dbReference>
<dbReference type="Gene3D" id="3.20.20.10">
    <property type="entry name" value="Alanine racemase"/>
    <property type="match status" value="1"/>
</dbReference>
<evidence type="ECO:0000259" key="3">
    <source>
        <dbReference type="Pfam" id="PF02784"/>
    </source>
</evidence>
<dbReference type="SUPFAM" id="SSF50621">
    <property type="entry name" value="Alanine racemase C-terminal domain-like"/>
    <property type="match status" value="1"/>
</dbReference>
<dbReference type="PANTHER" id="PTHR43295">
    <property type="entry name" value="ARGININE DECARBOXYLASE"/>
    <property type="match status" value="1"/>
</dbReference>
<keyword evidence="2" id="KW-0663">Pyridoxal phosphate</keyword>
<keyword evidence="5" id="KW-1185">Reference proteome</keyword>
<comment type="caution">
    <text evidence="4">The sequence shown here is derived from an EMBL/GenBank/DDBJ whole genome shotgun (WGS) entry which is preliminary data.</text>
</comment>
<dbReference type="InterPro" id="IPR022644">
    <property type="entry name" value="De-COase2_N"/>
</dbReference>
<evidence type="ECO:0000313" key="5">
    <source>
        <dbReference type="Proteomes" id="UP001597440"/>
    </source>
</evidence>
<proteinExistence type="predicted"/>
<dbReference type="EMBL" id="JBHULD010000025">
    <property type="protein sequence ID" value="MFD2556899.1"/>
    <property type="molecule type" value="Genomic_DNA"/>
</dbReference>
<feature type="domain" description="Orn/DAP/Arg decarboxylase 2 N-terminal" evidence="3">
    <location>
        <begin position="66"/>
        <end position="312"/>
    </location>
</feature>
<reference evidence="5" key="1">
    <citation type="journal article" date="2019" name="Int. J. Syst. Evol. Microbiol.">
        <title>The Global Catalogue of Microorganisms (GCM) 10K type strain sequencing project: providing services to taxonomists for standard genome sequencing and annotation.</title>
        <authorList>
            <consortium name="The Broad Institute Genomics Platform"/>
            <consortium name="The Broad Institute Genome Sequencing Center for Infectious Disease"/>
            <person name="Wu L."/>
            <person name="Ma J."/>
        </authorList>
    </citation>
    <scope>NUCLEOTIDE SEQUENCE [LARGE SCALE GENOMIC DNA]</scope>
    <source>
        <strain evidence="5">KCTC 52298</strain>
    </source>
</reference>
<dbReference type="InterPro" id="IPR029066">
    <property type="entry name" value="PLP-binding_barrel"/>
</dbReference>
<evidence type="ECO:0000313" key="4">
    <source>
        <dbReference type="EMBL" id="MFD2556899.1"/>
    </source>
</evidence>
<dbReference type="InterPro" id="IPR009006">
    <property type="entry name" value="Ala_racemase/Decarboxylase_C"/>
</dbReference>
<organism evidence="4 5">
    <name type="scientific">Sphingobacterium tabacisoli</name>
    <dbReference type="NCBI Taxonomy" id="2044855"/>
    <lineage>
        <taxon>Bacteria</taxon>
        <taxon>Pseudomonadati</taxon>
        <taxon>Bacteroidota</taxon>
        <taxon>Sphingobacteriia</taxon>
        <taxon>Sphingobacteriales</taxon>
        <taxon>Sphingobacteriaceae</taxon>
        <taxon>Sphingobacterium</taxon>
    </lineage>
</organism>
<dbReference type="SUPFAM" id="SSF51419">
    <property type="entry name" value="PLP-binding barrel"/>
    <property type="match status" value="1"/>
</dbReference>
<dbReference type="Gene3D" id="2.40.37.10">
    <property type="entry name" value="Lyase, Ornithine Decarboxylase, Chain A, domain 1"/>
    <property type="match status" value="1"/>
</dbReference>
<dbReference type="InterPro" id="IPR002985">
    <property type="entry name" value="Arg_decrbxlase"/>
</dbReference>
<gene>
    <name evidence="4" type="ORF">ACFSQW_21090</name>
</gene>
<name>A0ABW5L808_9SPHI</name>